<evidence type="ECO:0000256" key="1">
    <source>
        <dbReference type="SAM" id="MobiDB-lite"/>
    </source>
</evidence>
<keyword evidence="3" id="KW-1185">Reference proteome</keyword>
<protein>
    <submittedName>
        <fullName evidence="2">Uncharacterized protein</fullName>
    </submittedName>
</protein>
<accession>A0A8J5HAI8</accession>
<evidence type="ECO:0000313" key="2">
    <source>
        <dbReference type="EMBL" id="KAG6519644.1"/>
    </source>
</evidence>
<dbReference type="Proteomes" id="UP000734854">
    <property type="component" value="Unassembled WGS sequence"/>
</dbReference>
<name>A0A8J5HAI8_ZINOF</name>
<reference evidence="2 3" key="1">
    <citation type="submission" date="2020-08" db="EMBL/GenBank/DDBJ databases">
        <title>Plant Genome Project.</title>
        <authorList>
            <person name="Zhang R.-G."/>
        </authorList>
    </citation>
    <scope>NUCLEOTIDE SEQUENCE [LARGE SCALE GENOMIC DNA]</scope>
    <source>
        <tissue evidence="2">Rhizome</tissue>
    </source>
</reference>
<sequence length="62" mass="6350">MAREARAAASGGGCEQRRAEAVASSGERRRLRAAASGGGCEQRRAKSAGSNGKQWGRAMSNG</sequence>
<proteinExistence type="predicted"/>
<feature type="region of interest" description="Disordered" evidence="1">
    <location>
        <begin position="1"/>
        <end position="62"/>
    </location>
</feature>
<comment type="caution">
    <text evidence="2">The sequence shown here is derived from an EMBL/GenBank/DDBJ whole genome shotgun (WGS) entry which is preliminary data.</text>
</comment>
<dbReference type="EMBL" id="JACMSC010000006">
    <property type="protein sequence ID" value="KAG6519644.1"/>
    <property type="molecule type" value="Genomic_DNA"/>
</dbReference>
<dbReference type="AlphaFoldDB" id="A0A8J5HAI8"/>
<evidence type="ECO:0000313" key="3">
    <source>
        <dbReference type="Proteomes" id="UP000734854"/>
    </source>
</evidence>
<gene>
    <name evidence="2" type="ORF">ZIOFF_023141</name>
</gene>
<organism evidence="2 3">
    <name type="scientific">Zingiber officinale</name>
    <name type="common">Ginger</name>
    <name type="synonym">Amomum zingiber</name>
    <dbReference type="NCBI Taxonomy" id="94328"/>
    <lineage>
        <taxon>Eukaryota</taxon>
        <taxon>Viridiplantae</taxon>
        <taxon>Streptophyta</taxon>
        <taxon>Embryophyta</taxon>
        <taxon>Tracheophyta</taxon>
        <taxon>Spermatophyta</taxon>
        <taxon>Magnoliopsida</taxon>
        <taxon>Liliopsida</taxon>
        <taxon>Zingiberales</taxon>
        <taxon>Zingiberaceae</taxon>
        <taxon>Zingiber</taxon>
    </lineage>
</organism>